<dbReference type="GO" id="GO:0005737">
    <property type="term" value="C:cytoplasm"/>
    <property type="evidence" value="ECO:0007669"/>
    <property type="project" value="TreeGrafter"/>
</dbReference>
<evidence type="ECO:0000256" key="7">
    <source>
        <dbReference type="ARBA" id="ARBA00046227"/>
    </source>
</evidence>
<keyword evidence="4 9" id="KW-0833">Ubl conjugation pathway</keyword>
<dbReference type="AlphaFoldDB" id="A0A8S9WZG8"/>
<evidence type="ECO:0000259" key="14">
    <source>
        <dbReference type="PROSITE" id="PS52048"/>
    </source>
</evidence>
<dbReference type="EMBL" id="WIXP02000012">
    <property type="protein sequence ID" value="KAF6201491.1"/>
    <property type="molecule type" value="Genomic_DNA"/>
</dbReference>
<feature type="active site" description="Nucleophile" evidence="10 12">
    <location>
        <position position="88"/>
    </location>
</feature>
<evidence type="ECO:0000256" key="9">
    <source>
        <dbReference type="PIRNR" id="PIRNR038120"/>
    </source>
</evidence>
<evidence type="ECO:0000256" key="8">
    <source>
        <dbReference type="ARBA" id="ARBA00049710"/>
    </source>
</evidence>
<feature type="active site" description="Proton donor" evidence="10 12">
    <location>
        <position position="164"/>
    </location>
</feature>
<evidence type="ECO:0000256" key="4">
    <source>
        <dbReference type="ARBA" id="ARBA00022786"/>
    </source>
</evidence>
<dbReference type="Gene3D" id="3.40.532.10">
    <property type="entry name" value="Peptidase C12, ubiquitin carboxyl-terminal hydrolase"/>
    <property type="match status" value="1"/>
</dbReference>
<evidence type="ECO:0000256" key="5">
    <source>
        <dbReference type="ARBA" id="ARBA00022801"/>
    </source>
</evidence>
<sequence>MSYNDGNWCLIESDPGVFSELIREFGCSGVQVEEIWSLEAGQFEDLKPVHGLIFLFKWMADEEPAGSVVKDSRLEKIFFAKQVINNACATQAILSILFNCKHPDMNLGPTLLEFKEFCQSFDANMKGLSLSNSEVIRQVHNSFARQTLYEFDNKNASKDENVYHFVGYIPIEGRLYELDGLKEGPIDLGVIPPDTEWTEAVRPIIQKRINRYQEGEIHFNLMAVISDQRQKYEKRLADLALLPQTPTTMEETQRITQLLLQEEEKRKAYKNENIRRKHNYLPLIVEILKILASQGQLLPLYEKAKAKAVERESRRKVKVESEIKGLRTKTPHFSTSSLFVLK</sequence>
<keyword evidence="3 9" id="KW-0645">Protease</keyword>
<proteinExistence type="inferred from homology"/>
<evidence type="ECO:0000313" key="16">
    <source>
        <dbReference type="Proteomes" id="UP000466442"/>
    </source>
</evidence>
<evidence type="ECO:0000256" key="10">
    <source>
        <dbReference type="PIRSR" id="PIRSR038120-1"/>
    </source>
</evidence>
<dbReference type="GO" id="GO:0016579">
    <property type="term" value="P:protein deubiquitination"/>
    <property type="evidence" value="ECO:0007669"/>
    <property type="project" value="InterPro"/>
</dbReference>
<reference evidence="15" key="1">
    <citation type="journal article" date="2021" name="Mol. Ecol. Resour.">
        <title>Apolygus lucorum genome provides insights into omnivorousness and mesophyll feeding.</title>
        <authorList>
            <person name="Liu Y."/>
            <person name="Liu H."/>
            <person name="Wang H."/>
            <person name="Huang T."/>
            <person name="Liu B."/>
            <person name="Yang B."/>
            <person name="Yin L."/>
            <person name="Li B."/>
            <person name="Zhang Y."/>
            <person name="Zhang S."/>
            <person name="Jiang F."/>
            <person name="Zhang X."/>
            <person name="Ren Y."/>
            <person name="Wang B."/>
            <person name="Wang S."/>
            <person name="Lu Y."/>
            <person name="Wu K."/>
            <person name="Fan W."/>
            <person name="Wang G."/>
        </authorList>
    </citation>
    <scope>NUCLEOTIDE SEQUENCE</scope>
    <source>
        <strain evidence="15">12Hb</strain>
    </source>
</reference>
<evidence type="ECO:0000256" key="1">
    <source>
        <dbReference type="ARBA" id="ARBA00000707"/>
    </source>
</evidence>
<dbReference type="SUPFAM" id="SSF54001">
    <property type="entry name" value="Cysteine proteinases"/>
    <property type="match status" value="1"/>
</dbReference>
<dbReference type="InterPro" id="IPR038765">
    <property type="entry name" value="Papain-like_cys_pep_sf"/>
</dbReference>
<dbReference type="InterPro" id="IPR036959">
    <property type="entry name" value="Peptidase_C12_UCH_sf"/>
</dbReference>
<comment type="function">
    <text evidence="7">Catalytic component of the polycomb repressive deubiquitinase (PR-DUB) complex, a complex that specifically mediates deubiquitination of histone H2A monoubiquitinated at 'Lys-119' (H2AK118ub1). Mediates bisymmetric organization of the PR-DUB complex and is involved in association with nucleosomes to mediate deubiquitination. Does not deubiquitinate monoubiquitinated histone H2B. Required to maintain the transcriptionally repressive state of homeotic genes throughout development. The PR-DUB complex has weak or no activity toward 'Lys-48'- and 'Lys-63'-linked polyubiquitin chains. Polycomb group (PcG) protein.</text>
</comment>
<dbReference type="Pfam" id="PF18031">
    <property type="entry name" value="UCH_C"/>
    <property type="match status" value="1"/>
</dbReference>
<feature type="domain" description="UCH catalytic" evidence="14">
    <location>
        <begin position="7"/>
        <end position="226"/>
    </location>
</feature>
<comment type="subunit">
    <text evidence="8">Catalytic component of the polycomb repressive deubiquitinase (PR-DUB) complex, at least composed of caly/calypso, Asx and sba (MBD5/6 homolog). The PR-DUB complex associates with nucleosomes to mediate deubiquitination of histone H2AK118ub1 substrates; the association requires the positively charged C-terminal tail of caly, probably due to direct binding of DNA. Interacts (via ULD domain) with Asx (via DEUBAD domain); the interaction produces a stable heterodimer with a composite binding site for ubiquitin. Homodimerizes (via coiled-coil hinge-region between the UCH and ULD domains) to mediate assembly of 2 copies of the caly-Asx heterodimer into a bisymmetric tetramer; dimerization enhances PR-DUB association with nucleosomes.</text>
</comment>
<dbReference type="OrthoDB" id="1924260at2759"/>
<comment type="catalytic activity">
    <reaction evidence="1 9 12 13">
        <text>Thiol-dependent hydrolysis of ester, thioester, amide, peptide and isopeptide bonds formed by the C-terminal Gly of ubiquitin (a 76-residue protein attached to proteins as an intracellular targeting signal).</text>
        <dbReference type="EC" id="3.4.19.12"/>
    </reaction>
</comment>
<accession>A0A8S9WZG8</accession>
<dbReference type="GO" id="GO:0004843">
    <property type="term" value="F:cysteine-type deubiquitinase activity"/>
    <property type="evidence" value="ECO:0007669"/>
    <property type="project" value="UniProtKB-UniRule"/>
</dbReference>
<evidence type="ECO:0000313" key="15">
    <source>
        <dbReference type="EMBL" id="KAF6201491.1"/>
    </source>
</evidence>
<name>A0A8S9WZG8_APOLU</name>
<gene>
    <name evidence="15" type="ORF">GE061_003882</name>
</gene>
<dbReference type="InterPro" id="IPR017390">
    <property type="entry name" value="Ubiquitinyl_hydrolase_UCH37"/>
</dbReference>
<evidence type="ECO:0000256" key="2">
    <source>
        <dbReference type="ARBA" id="ARBA00009326"/>
    </source>
</evidence>
<protein>
    <recommendedName>
        <fullName evidence="9 13">Ubiquitin carboxyl-terminal hydrolase</fullName>
        <ecNumber evidence="9 13">3.4.19.12</ecNumber>
    </recommendedName>
</protein>
<dbReference type="InterPro" id="IPR001578">
    <property type="entry name" value="Peptidase_C12_UCH"/>
</dbReference>
<dbReference type="FunFam" id="3.40.532.10:FF:000001">
    <property type="entry name" value="Ubiquitin carboxyl-terminal hydrolase"/>
    <property type="match status" value="1"/>
</dbReference>
<dbReference type="PRINTS" id="PR00707">
    <property type="entry name" value="UBCTHYDRLASE"/>
</dbReference>
<dbReference type="PANTHER" id="PTHR10589:SF16">
    <property type="entry name" value="UBIQUITIN CARBOXYL-TERMINAL HYDROLASE ISOZYME L5"/>
    <property type="match status" value="1"/>
</dbReference>
<dbReference type="PIRSF" id="PIRSF038120">
    <property type="entry name" value="Ubiquitinyl_hydrolase_UCH37"/>
    <property type="match status" value="1"/>
</dbReference>
<comment type="similarity">
    <text evidence="2 9 12 13">Belongs to the peptidase C12 family.</text>
</comment>
<feature type="site" description="Important for enzyme activity" evidence="11 12">
    <location>
        <position position="179"/>
    </location>
</feature>
<keyword evidence="5 9" id="KW-0378">Hydrolase</keyword>
<comment type="caution">
    <text evidence="15">The sequence shown here is derived from an EMBL/GenBank/DDBJ whole genome shotgun (WGS) entry which is preliminary data.</text>
</comment>
<feature type="site" description="Transition state stabilizer" evidence="12">
    <location>
        <position position="82"/>
    </location>
</feature>
<dbReference type="CDD" id="cd09617">
    <property type="entry name" value="Peptidase_C12_UCH37_BAP1"/>
    <property type="match status" value="1"/>
</dbReference>
<keyword evidence="16" id="KW-1185">Reference proteome</keyword>
<keyword evidence="6 9" id="KW-0788">Thiol protease</keyword>
<dbReference type="EC" id="3.4.19.12" evidence="9 13"/>
<evidence type="ECO:0000256" key="6">
    <source>
        <dbReference type="ARBA" id="ARBA00022807"/>
    </source>
</evidence>
<evidence type="ECO:0000256" key="11">
    <source>
        <dbReference type="PIRSR" id="PIRSR038120-2"/>
    </source>
</evidence>
<dbReference type="PANTHER" id="PTHR10589">
    <property type="entry name" value="UBIQUITIN CARBOXYL-TERMINAL HYDROLASE"/>
    <property type="match status" value="1"/>
</dbReference>
<dbReference type="PROSITE" id="PS52049">
    <property type="entry name" value="ULD"/>
    <property type="match status" value="1"/>
</dbReference>
<dbReference type="GO" id="GO:0006511">
    <property type="term" value="P:ubiquitin-dependent protein catabolic process"/>
    <property type="evidence" value="ECO:0007669"/>
    <property type="project" value="UniProtKB-UniRule"/>
</dbReference>
<organism evidence="15 16">
    <name type="scientific">Apolygus lucorum</name>
    <name type="common">Small green plant bug</name>
    <name type="synonym">Lygocoris lucorum</name>
    <dbReference type="NCBI Taxonomy" id="248454"/>
    <lineage>
        <taxon>Eukaryota</taxon>
        <taxon>Metazoa</taxon>
        <taxon>Ecdysozoa</taxon>
        <taxon>Arthropoda</taxon>
        <taxon>Hexapoda</taxon>
        <taxon>Insecta</taxon>
        <taxon>Pterygota</taxon>
        <taxon>Neoptera</taxon>
        <taxon>Paraneoptera</taxon>
        <taxon>Hemiptera</taxon>
        <taxon>Heteroptera</taxon>
        <taxon>Panheteroptera</taxon>
        <taxon>Cimicomorpha</taxon>
        <taxon>Miridae</taxon>
        <taxon>Mirini</taxon>
        <taxon>Apolygus</taxon>
    </lineage>
</organism>
<evidence type="ECO:0000256" key="3">
    <source>
        <dbReference type="ARBA" id="ARBA00022670"/>
    </source>
</evidence>
<dbReference type="Proteomes" id="UP000466442">
    <property type="component" value="Linkage Group LG12"/>
</dbReference>
<evidence type="ECO:0000256" key="13">
    <source>
        <dbReference type="RuleBase" id="RU361215"/>
    </source>
</evidence>
<dbReference type="PROSITE" id="PS52048">
    <property type="entry name" value="UCH_DOMAIN"/>
    <property type="match status" value="1"/>
</dbReference>
<dbReference type="InterPro" id="IPR041507">
    <property type="entry name" value="UCH_C"/>
</dbReference>
<dbReference type="Pfam" id="PF01088">
    <property type="entry name" value="Peptidase_C12"/>
    <property type="match status" value="1"/>
</dbReference>
<evidence type="ECO:0000256" key="12">
    <source>
        <dbReference type="PROSITE-ProRule" id="PRU01393"/>
    </source>
</evidence>